<dbReference type="EMBL" id="JBBNAG010000013">
    <property type="protein sequence ID" value="KAK9083826.1"/>
    <property type="molecule type" value="Genomic_DNA"/>
</dbReference>
<proteinExistence type="predicted"/>
<accession>A0AAP0DZI2</accession>
<keyword evidence="2" id="KW-1185">Reference proteome</keyword>
<protein>
    <submittedName>
        <fullName evidence="1">Uncharacterized protein</fullName>
    </submittedName>
</protein>
<sequence>MNQMKMKTLMNEEDQDLGGVKKDAVMDDEMLECLKNTMKDEFADKMRNMKHFLDGKMADMEARSTANVTNHNRLVEARLGAIEREIATYGNELTKEVKQWKMKLD</sequence>
<dbReference type="AlphaFoldDB" id="A0AAP0DZI2"/>
<name>A0AAP0DZI2_9MAGN</name>
<dbReference type="Proteomes" id="UP001419268">
    <property type="component" value="Unassembled WGS sequence"/>
</dbReference>
<comment type="caution">
    <text evidence="1">The sequence shown here is derived from an EMBL/GenBank/DDBJ whole genome shotgun (WGS) entry which is preliminary data.</text>
</comment>
<gene>
    <name evidence="1" type="ORF">Scep_030297</name>
</gene>
<organism evidence="1 2">
    <name type="scientific">Stephania cephalantha</name>
    <dbReference type="NCBI Taxonomy" id="152367"/>
    <lineage>
        <taxon>Eukaryota</taxon>
        <taxon>Viridiplantae</taxon>
        <taxon>Streptophyta</taxon>
        <taxon>Embryophyta</taxon>
        <taxon>Tracheophyta</taxon>
        <taxon>Spermatophyta</taxon>
        <taxon>Magnoliopsida</taxon>
        <taxon>Ranunculales</taxon>
        <taxon>Menispermaceae</taxon>
        <taxon>Menispermoideae</taxon>
        <taxon>Cissampelideae</taxon>
        <taxon>Stephania</taxon>
    </lineage>
</organism>
<reference evidence="1 2" key="1">
    <citation type="submission" date="2024-01" db="EMBL/GenBank/DDBJ databases">
        <title>Genome assemblies of Stephania.</title>
        <authorList>
            <person name="Yang L."/>
        </authorList>
    </citation>
    <scope>NUCLEOTIDE SEQUENCE [LARGE SCALE GENOMIC DNA]</scope>
    <source>
        <strain evidence="1">JXDWG</strain>
        <tissue evidence="1">Leaf</tissue>
    </source>
</reference>
<evidence type="ECO:0000313" key="1">
    <source>
        <dbReference type="EMBL" id="KAK9083826.1"/>
    </source>
</evidence>
<evidence type="ECO:0000313" key="2">
    <source>
        <dbReference type="Proteomes" id="UP001419268"/>
    </source>
</evidence>